<dbReference type="RefSeq" id="WP_345043217.1">
    <property type="nucleotide sequence ID" value="NZ_BAAAYL010000001.1"/>
</dbReference>
<evidence type="ECO:0000313" key="1">
    <source>
        <dbReference type="EMBL" id="GAA3378610.1"/>
    </source>
</evidence>
<reference evidence="2" key="1">
    <citation type="journal article" date="2019" name="Int. J. Syst. Evol. Microbiol.">
        <title>The Global Catalogue of Microorganisms (GCM) 10K type strain sequencing project: providing services to taxonomists for standard genome sequencing and annotation.</title>
        <authorList>
            <consortium name="The Broad Institute Genomics Platform"/>
            <consortium name="The Broad Institute Genome Sequencing Center for Infectious Disease"/>
            <person name="Wu L."/>
            <person name="Ma J."/>
        </authorList>
    </citation>
    <scope>NUCLEOTIDE SEQUENCE [LARGE SCALE GENOMIC DNA]</scope>
    <source>
        <strain evidence="2">JCM 9651</strain>
    </source>
</reference>
<dbReference type="EMBL" id="BAAAYL010000001">
    <property type="protein sequence ID" value="GAA3378610.1"/>
    <property type="molecule type" value="Genomic_DNA"/>
</dbReference>
<proteinExistence type="predicted"/>
<gene>
    <name evidence="1" type="ORF">GCM10020367_58810</name>
</gene>
<accession>A0ABP6SJP7</accession>
<protein>
    <submittedName>
        <fullName evidence="1">Uncharacterized protein</fullName>
    </submittedName>
</protein>
<name>A0ABP6SJP7_9ACTN</name>
<organism evidence="1 2">
    <name type="scientific">Streptomyces sannanensis</name>
    <dbReference type="NCBI Taxonomy" id="285536"/>
    <lineage>
        <taxon>Bacteria</taxon>
        <taxon>Bacillati</taxon>
        <taxon>Actinomycetota</taxon>
        <taxon>Actinomycetes</taxon>
        <taxon>Kitasatosporales</taxon>
        <taxon>Streptomycetaceae</taxon>
        <taxon>Streptomyces</taxon>
    </lineage>
</organism>
<comment type="caution">
    <text evidence="1">The sequence shown here is derived from an EMBL/GenBank/DDBJ whole genome shotgun (WGS) entry which is preliminary data.</text>
</comment>
<sequence>MLCPRDAKMHRIGSLCTTLNWPESELLDYLRERLADQETDASVYDAIAYHGRESFGIPHPSVAEQEAAQAEWGQRTAVIKAAIAACEERIASS</sequence>
<evidence type="ECO:0000313" key="2">
    <source>
        <dbReference type="Proteomes" id="UP001499990"/>
    </source>
</evidence>
<keyword evidence="2" id="KW-1185">Reference proteome</keyword>
<dbReference type="Proteomes" id="UP001499990">
    <property type="component" value="Unassembled WGS sequence"/>
</dbReference>